<dbReference type="PANTHER" id="PTHR30521:SF4">
    <property type="entry name" value="DEFERROCHELATASE"/>
    <property type="match status" value="1"/>
</dbReference>
<evidence type="ECO:0000256" key="6">
    <source>
        <dbReference type="ARBA" id="ARBA00023002"/>
    </source>
</evidence>
<dbReference type="InterPro" id="IPR006311">
    <property type="entry name" value="TAT_signal"/>
</dbReference>
<keyword evidence="3" id="KW-0349">Heme</keyword>
<dbReference type="InterPro" id="IPR048327">
    <property type="entry name" value="Dyp_perox_N"/>
</dbReference>
<evidence type="ECO:0000256" key="9">
    <source>
        <dbReference type="SAM" id="Phobius"/>
    </source>
</evidence>
<comment type="similarity">
    <text evidence="8">Belongs to the DyP-type peroxidase family.</text>
</comment>
<dbReference type="Pfam" id="PF20628">
    <property type="entry name" value="Dyp_perox_C"/>
    <property type="match status" value="1"/>
</dbReference>
<keyword evidence="9" id="KW-0812">Transmembrane</keyword>
<dbReference type="SUPFAM" id="SSF54909">
    <property type="entry name" value="Dimeric alpha+beta barrel"/>
    <property type="match status" value="1"/>
</dbReference>
<evidence type="ECO:0000259" key="11">
    <source>
        <dbReference type="Pfam" id="PF20628"/>
    </source>
</evidence>
<dbReference type="InterPro" id="IPR006314">
    <property type="entry name" value="Dyp_peroxidase"/>
</dbReference>
<keyword evidence="13" id="KW-1185">Reference proteome</keyword>
<dbReference type="PROSITE" id="PS51404">
    <property type="entry name" value="DYP_PEROXIDASE"/>
    <property type="match status" value="1"/>
</dbReference>
<reference evidence="12 13" key="1">
    <citation type="submission" date="2023-09" db="EMBL/GenBank/DDBJ databases">
        <title>Description of three actinobacteria isolated from air of manufacturing shop in a pharmaceutical factory.</title>
        <authorList>
            <person name="Zhang D.-F."/>
        </authorList>
    </citation>
    <scope>NUCLEOTIDE SEQUENCE [LARGE SCALE GENOMIC DNA]</scope>
    <source>
        <strain evidence="12 13">LY-0111</strain>
    </source>
</reference>
<evidence type="ECO:0000256" key="5">
    <source>
        <dbReference type="ARBA" id="ARBA00022729"/>
    </source>
</evidence>
<feature type="domain" description="Dyp-type peroxidase C-terminal" evidence="11">
    <location>
        <begin position="225"/>
        <end position="411"/>
    </location>
</feature>
<evidence type="ECO:0000256" key="2">
    <source>
        <dbReference type="ARBA" id="ARBA00022559"/>
    </source>
</evidence>
<name>A0ABU2DTK5_9MICC</name>
<evidence type="ECO:0000313" key="12">
    <source>
        <dbReference type="EMBL" id="MDR8019710.1"/>
    </source>
</evidence>
<dbReference type="PROSITE" id="PS51318">
    <property type="entry name" value="TAT"/>
    <property type="match status" value="1"/>
</dbReference>
<dbReference type="Proteomes" id="UP001251870">
    <property type="component" value="Unassembled WGS sequence"/>
</dbReference>
<keyword evidence="7" id="KW-0408">Iron</keyword>
<evidence type="ECO:0000256" key="3">
    <source>
        <dbReference type="ARBA" id="ARBA00022617"/>
    </source>
</evidence>
<dbReference type="GO" id="GO:0004601">
    <property type="term" value="F:peroxidase activity"/>
    <property type="evidence" value="ECO:0007669"/>
    <property type="project" value="UniProtKB-KW"/>
</dbReference>
<evidence type="ECO:0000259" key="10">
    <source>
        <dbReference type="Pfam" id="PF04261"/>
    </source>
</evidence>
<evidence type="ECO:0000256" key="4">
    <source>
        <dbReference type="ARBA" id="ARBA00022723"/>
    </source>
</evidence>
<gene>
    <name evidence="12" type="ORF">RIL96_09055</name>
</gene>
<feature type="transmembrane region" description="Helical" evidence="9">
    <location>
        <begin position="22"/>
        <end position="47"/>
    </location>
</feature>
<dbReference type="InterPro" id="IPR011008">
    <property type="entry name" value="Dimeric_a/b-barrel"/>
</dbReference>
<accession>A0ABU2DTK5</accession>
<keyword evidence="5" id="KW-0732">Signal</keyword>
<protein>
    <submittedName>
        <fullName evidence="12">Dyp-type peroxidase</fullName>
    </submittedName>
</protein>
<keyword evidence="9" id="KW-0472">Membrane</keyword>
<dbReference type="InterPro" id="IPR048328">
    <property type="entry name" value="Dyp_perox_C"/>
</dbReference>
<dbReference type="Pfam" id="PF04261">
    <property type="entry name" value="Dyp_perox_N"/>
    <property type="match status" value="1"/>
</dbReference>
<dbReference type="RefSeq" id="WP_310548699.1">
    <property type="nucleotide sequence ID" value="NZ_JAVKGR010000010.1"/>
</dbReference>
<evidence type="ECO:0000256" key="8">
    <source>
        <dbReference type="ARBA" id="ARBA00025737"/>
    </source>
</evidence>
<keyword evidence="6" id="KW-0560">Oxidoreductase</keyword>
<keyword evidence="2 12" id="KW-0575">Peroxidase</keyword>
<dbReference type="PANTHER" id="PTHR30521">
    <property type="entry name" value="DEFERROCHELATASE/PEROXIDASE"/>
    <property type="match status" value="1"/>
</dbReference>
<sequence>MTRTTDQEPEGASPERVSRRRLLATAGVGGAGALASAGIGVGTVLGVQAAREPQERSIQFGADVEPFHGPRQAGITTAPQAHLVFIALDLREGADARSIVRLLRLLSDDAARLTAGEPALADTEPELALTPASMTVTFGFGRRLVETLSPGAAPEWLEELPEFRIDELDEELCGGDLGLQLCGDDPVSLAHARRMLLKDARPYARPRWIQEGFRPARGVHRPGVTHRNLFGQVDGTVQPTAGDDGQEFVVWGHPPQHLDSPIRPWIEGGTSMVVRLIRMDLDGWDELARSGKEAAIGRDLSEGAPLTGEHEHDAADFDATTPLGFPVIEESAHMRRARAQSPEEQMLRRSYSYDRPPAGAGISDSGQLFIAFQADVIRQFLPVQRRLAELDRLNEWTTPIGSAVFAVPPGCAPGGYIGDVLG</sequence>
<evidence type="ECO:0000313" key="13">
    <source>
        <dbReference type="Proteomes" id="UP001251870"/>
    </source>
</evidence>
<evidence type="ECO:0000256" key="1">
    <source>
        <dbReference type="ARBA" id="ARBA00001970"/>
    </source>
</evidence>
<feature type="domain" description="Dyp-type peroxidase N-terminal" evidence="10">
    <location>
        <begin position="72"/>
        <end position="214"/>
    </location>
</feature>
<proteinExistence type="inferred from homology"/>
<organism evidence="12 13">
    <name type="scientific">Nesterenkonia aerolata</name>
    <dbReference type="NCBI Taxonomy" id="3074079"/>
    <lineage>
        <taxon>Bacteria</taxon>
        <taxon>Bacillati</taxon>
        <taxon>Actinomycetota</taxon>
        <taxon>Actinomycetes</taxon>
        <taxon>Micrococcales</taxon>
        <taxon>Micrococcaceae</taxon>
        <taxon>Nesterenkonia</taxon>
    </lineage>
</organism>
<keyword evidence="9" id="KW-1133">Transmembrane helix</keyword>
<keyword evidence="4" id="KW-0479">Metal-binding</keyword>
<comment type="caution">
    <text evidence="12">The sequence shown here is derived from an EMBL/GenBank/DDBJ whole genome shotgun (WGS) entry which is preliminary data.</text>
</comment>
<dbReference type="NCBIfam" id="TIGR01413">
    <property type="entry name" value="Dyp_perox_fam"/>
    <property type="match status" value="1"/>
</dbReference>
<comment type="cofactor">
    <cofactor evidence="1">
        <name>heme b</name>
        <dbReference type="ChEBI" id="CHEBI:60344"/>
    </cofactor>
</comment>
<dbReference type="EMBL" id="JAVKGR010000010">
    <property type="protein sequence ID" value="MDR8019710.1"/>
    <property type="molecule type" value="Genomic_DNA"/>
</dbReference>
<evidence type="ECO:0000256" key="7">
    <source>
        <dbReference type="ARBA" id="ARBA00023004"/>
    </source>
</evidence>